<sequence>MMRPLKPPPTRNVGPQHPPRAIQCLPSLSQTTDVICDDTIESSTYIINSVANISCSFITLLGADFRSALIVTADNSFGNRPGERIHGGNISDIY</sequence>
<evidence type="ECO:0000256" key="1">
    <source>
        <dbReference type="SAM" id="MobiDB-lite"/>
    </source>
</evidence>
<dbReference type="EMBL" id="BGZK01000096">
    <property type="protein sequence ID" value="GBP18408.1"/>
    <property type="molecule type" value="Genomic_DNA"/>
</dbReference>
<evidence type="ECO:0000313" key="2">
    <source>
        <dbReference type="EMBL" id="GBP18408.1"/>
    </source>
</evidence>
<feature type="region of interest" description="Disordered" evidence="1">
    <location>
        <begin position="1"/>
        <end position="22"/>
    </location>
</feature>
<dbReference type="Proteomes" id="UP000299102">
    <property type="component" value="Unassembled WGS sequence"/>
</dbReference>
<comment type="caution">
    <text evidence="2">The sequence shown here is derived from an EMBL/GenBank/DDBJ whole genome shotgun (WGS) entry which is preliminary data.</text>
</comment>
<accession>A0A4C1TWV2</accession>
<protein>
    <submittedName>
        <fullName evidence="2">Uncharacterized protein</fullName>
    </submittedName>
</protein>
<organism evidence="2 3">
    <name type="scientific">Eumeta variegata</name>
    <name type="common">Bagworm moth</name>
    <name type="synonym">Eumeta japonica</name>
    <dbReference type="NCBI Taxonomy" id="151549"/>
    <lineage>
        <taxon>Eukaryota</taxon>
        <taxon>Metazoa</taxon>
        <taxon>Ecdysozoa</taxon>
        <taxon>Arthropoda</taxon>
        <taxon>Hexapoda</taxon>
        <taxon>Insecta</taxon>
        <taxon>Pterygota</taxon>
        <taxon>Neoptera</taxon>
        <taxon>Endopterygota</taxon>
        <taxon>Lepidoptera</taxon>
        <taxon>Glossata</taxon>
        <taxon>Ditrysia</taxon>
        <taxon>Tineoidea</taxon>
        <taxon>Psychidae</taxon>
        <taxon>Oiketicinae</taxon>
        <taxon>Eumeta</taxon>
    </lineage>
</organism>
<name>A0A4C1TWV2_EUMVA</name>
<feature type="compositionally biased region" description="Pro residues" evidence="1">
    <location>
        <begin position="1"/>
        <end position="10"/>
    </location>
</feature>
<proteinExistence type="predicted"/>
<reference evidence="2 3" key="1">
    <citation type="journal article" date="2019" name="Commun. Biol.">
        <title>The bagworm genome reveals a unique fibroin gene that provides high tensile strength.</title>
        <authorList>
            <person name="Kono N."/>
            <person name="Nakamura H."/>
            <person name="Ohtoshi R."/>
            <person name="Tomita M."/>
            <person name="Numata K."/>
            <person name="Arakawa K."/>
        </authorList>
    </citation>
    <scope>NUCLEOTIDE SEQUENCE [LARGE SCALE GENOMIC DNA]</scope>
</reference>
<evidence type="ECO:0000313" key="3">
    <source>
        <dbReference type="Proteomes" id="UP000299102"/>
    </source>
</evidence>
<gene>
    <name evidence="2" type="ORF">EVAR_14801_1</name>
</gene>
<keyword evidence="3" id="KW-1185">Reference proteome</keyword>
<dbReference type="AlphaFoldDB" id="A0A4C1TWV2"/>